<sequence length="231" mass="25281">MLPLSMLPVLAGTEAKGKHLNKRNERRAYSYSMLADPASQIRICASIPLSPCQLLLSSNHLRPDSIAAPSLLFSSDLSSRGRDMRFVLVLCAMIGFSLWWGAAPEPLLLKPEALSAPDINLVTQVVKETFVNRVCTNHPQVLSPCDCGEPLNNIARSLFEEPPFDPLGIKTEETGRASEEGNGMTFLRVLRLLTLGRGEALISVYSASRRSNIDWGTLPATPSKRKDNPLA</sequence>
<dbReference type="Proteomes" id="UP001279734">
    <property type="component" value="Unassembled WGS sequence"/>
</dbReference>
<dbReference type="EMBL" id="BSYO01000012">
    <property type="protein sequence ID" value="GMH13107.1"/>
    <property type="molecule type" value="Genomic_DNA"/>
</dbReference>
<gene>
    <name evidence="1" type="ORF">Nepgr_014948</name>
</gene>
<protein>
    <submittedName>
        <fullName evidence="1">Uncharacterized protein</fullName>
    </submittedName>
</protein>
<dbReference type="AlphaFoldDB" id="A0AAD3XPZ4"/>
<evidence type="ECO:0000313" key="2">
    <source>
        <dbReference type="Proteomes" id="UP001279734"/>
    </source>
</evidence>
<accession>A0AAD3XPZ4</accession>
<comment type="caution">
    <text evidence="1">The sequence shown here is derived from an EMBL/GenBank/DDBJ whole genome shotgun (WGS) entry which is preliminary data.</text>
</comment>
<reference evidence="1" key="1">
    <citation type="submission" date="2023-05" db="EMBL/GenBank/DDBJ databases">
        <title>Nepenthes gracilis genome sequencing.</title>
        <authorList>
            <person name="Fukushima K."/>
        </authorList>
    </citation>
    <scope>NUCLEOTIDE SEQUENCE</scope>
    <source>
        <strain evidence="1">SING2019-196</strain>
    </source>
</reference>
<proteinExistence type="predicted"/>
<evidence type="ECO:0000313" key="1">
    <source>
        <dbReference type="EMBL" id="GMH13107.1"/>
    </source>
</evidence>
<organism evidence="1 2">
    <name type="scientific">Nepenthes gracilis</name>
    <name type="common">Slender pitcher plant</name>
    <dbReference type="NCBI Taxonomy" id="150966"/>
    <lineage>
        <taxon>Eukaryota</taxon>
        <taxon>Viridiplantae</taxon>
        <taxon>Streptophyta</taxon>
        <taxon>Embryophyta</taxon>
        <taxon>Tracheophyta</taxon>
        <taxon>Spermatophyta</taxon>
        <taxon>Magnoliopsida</taxon>
        <taxon>eudicotyledons</taxon>
        <taxon>Gunneridae</taxon>
        <taxon>Pentapetalae</taxon>
        <taxon>Caryophyllales</taxon>
        <taxon>Nepenthaceae</taxon>
        <taxon>Nepenthes</taxon>
    </lineage>
</organism>
<keyword evidence="2" id="KW-1185">Reference proteome</keyword>
<name>A0AAD3XPZ4_NEPGR</name>